<dbReference type="InterPro" id="IPR002319">
    <property type="entry name" value="Phenylalanyl-tRNA_Synthase"/>
</dbReference>
<keyword evidence="11 13" id="KW-0030">Aminoacyl-tRNA synthetase</keyword>
<keyword evidence="6 13" id="KW-0479">Metal-binding</keyword>
<dbReference type="InterPro" id="IPR022911">
    <property type="entry name" value="Phe_tRNA_ligase_alpha1_bac"/>
</dbReference>
<dbReference type="Gene3D" id="3.30.930.10">
    <property type="entry name" value="Bira Bifunctional Protein, Domain 2"/>
    <property type="match status" value="1"/>
</dbReference>
<dbReference type="PATRIC" id="fig|35623.3.peg.1212"/>
<evidence type="ECO:0000256" key="8">
    <source>
        <dbReference type="ARBA" id="ARBA00022840"/>
    </source>
</evidence>
<evidence type="ECO:0000256" key="3">
    <source>
        <dbReference type="ARBA" id="ARBA00011209"/>
    </source>
</evidence>
<comment type="cofactor">
    <cofactor evidence="13">
        <name>Mg(2+)</name>
        <dbReference type="ChEBI" id="CHEBI:18420"/>
    </cofactor>
    <text evidence="13">Binds 2 magnesium ions per tetramer.</text>
</comment>
<dbReference type="FunCoup" id="A0A061ABN8">
    <property type="interactions" value="305"/>
</dbReference>
<comment type="subcellular location">
    <subcellularLocation>
        <location evidence="1 13">Cytoplasm</location>
    </subcellularLocation>
</comment>
<dbReference type="InterPro" id="IPR004188">
    <property type="entry name" value="Phe-tRNA_ligase_II_N"/>
</dbReference>
<feature type="binding site" evidence="13">
    <location>
        <position position="255"/>
    </location>
    <ligand>
        <name>Mg(2+)</name>
        <dbReference type="ChEBI" id="CHEBI:18420"/>
        <note>shared with beta subunit</note>
    </ligand>
</feature>
<dbReference type="FunFam" id="3.30.930.10:FF:000003">
    <property type="entry name" value="Phenylalanine--tRNA ligase alpha subunit"/>
    <property type="match status" value="1"/>
</dbReference>
<dbReference type="SUPFAM" id="SSF46589">
    <property type="entry name" value="tRNA-binding arm"/>
    <property type="match status" value="1"/>
</dbReference>
<keyword evidence="5 13" id="KW-0436">Ligase</keyword>
<organism evidence="15 16">
    <name type="scientific">Acholeplasma oculi</name>
    <dbReference type="NCBI Taxonomy" id="35623"/>
    <lineage>
        <taxon>Bacteria</taxon>
        <taxon>Bacillati</taxon>
        <taxon>Mycoplasmatota</taxon>
        <taxon>Mollicutes</taxon>
        <taxon>Acholeplasmatales</taxon>
        <taxon>Acholeplasmataceae</taxon>
        <taxon>Acholeplasma</taxon>
    </lineage>
</organism>
<evidence type="ECO:0000256" key="5">
    <source>
        <dbReference type="ARBA" id="ARBA00022598"/>
    </source>
</evidence>
<dbReference type="InterPro" id="IPR045864">
    <property type="entry name" value="aa-tRNA-synth_II/BPL/LPL"/>
</dbReference>
<keyword evidence="7 13" id="KW-0547">Nucleotide-binding</keyword>
<name>A0A061ABN8_9MOLU</name>
<evidence type="ECO:0000313" key="16">
    <source>
        <dbReference type="Proteomes" id="UP000032434"/>
    </source>
</evidence>
<protein>
    <recommendedName>
        <fullName evidence="13">Phenylalanine--tRNA ligase alpha subunit</fullName>
        <ecNumber evidence="13">6.1.1.20</ecNumber>
    </recommendedName>
    <alternativeName>
        <fullName evidence="13">Phenylalanyl-tRNA synthetase alpha subunit</fullName>
        <shortName evidence="13">PheRS</shortName>
    </alternativeName>
</protein>
<dbReference type="GO" id="GO:0004826">
    <property type="term" value="F:phenylalanine-tRNA ligase activity"/>
    <property type="evidence" value="ECO:0007669"/>
    <property type="project" value="UniProtKB-UniRule"/>
</dbReference>
<keyword evidence="9 13" id="KW-0460">Magnesium</keyword>
<evidence type="ECO:0000256" key="13">
    <source>
        <dbReference type="HAMAP-Rule" id="MF_00281"/>
    </source>
</evidence>
<evidence type="ECO:0000256" key="4">
    <source>
        <dbReference type="ARBA" id="ARBA00022490"/>
    </source>
</evidence>
<proteinExistence type="inferred from homology"/>
<dbReference type="STRING" id="35623.Aocu_12120"/>
<evidence type="ECO:0000256" key="9">
    <source>
        <dbReference type="ARBA" id="ARBA00022842"/>
    </source>
</evidence>
<dbReference type="Pfam" id="PF02912">
    <property type="entry name" value="Phe_tRNA-synt_N"/>
    <property type="match status" value="1"/>
</dbReference>
<dbReference type="GO" id="GO:0000287">
    <property type="term" value="F:magnesium ion binding"/>
    <property type="evidence" value="ECO:0007669"/>
    <property type="project" value="UniProtKB-UniRule"/>
</dbReference>
<dbReference type="PANTHER" id="PTHR11538:SF41">
    <property type="entry name" value="PHENYLALANINE--TRNA LIGASE, MITOCHONDRIAL"/>
    <property type="match status" value="1"/>
</dbReference>
<dbReference type="InterPro" id="IPR006195">
    <property type="entry name" value="aa-tRNA-synth_II"/>
</dbReference>
<dbReference type="EMBL" id="LK028559">
    <property type="protein sequence ID" value="CDR31285.1"/>
    <property type="molecule type" value="Genomic_DNA"/>
</dbReference>
<sequence>MKEKIEQLIIDLKNELNEHHEMESVEALRVKYLGKQGLLTQMMPLIKTLPNEEKPSFGKWINDAKVALEGLISDSKNKIMLEVLNQKLSNESIDVTLPGLNLKKGSLHPLSLVVEDLEDYFIGLGYKVAEGPELEHDHYNFEMMNLAKGHPAREMHDSFYVTENTLLRTHTSPIQARYMEQAGGLPIAIIAPGKTYRRDPDDRTHSHQFMQCEGLVIDKNISFAQLKSTLLNLARHLFGEEREIRLRPSYFPFTEPSVEVDVSWTVTEGETKWIEVLGAGMVHPNVLKMGGYDPLVYQGFAFGIGIERIAILKYKIDDIRQFYTNDLRFLGQFKGER</sequence>
<dbReference type="PANTHER" id="PTHR11538">
    <property type="entry name" value="PHENYLALANYL-TRNA SYNTHETASE"/>
    <property type="match status" value="1"/>
</dbReference>
<keyword evidence="4 13" id="KW-0963">Cytoplasm</keyword>
<evidence type="ECO:0000256" key="2">
    <source>
        <dbReference type="ARBA" id="ARBA00010207"/>
    </source>
</evidence>
<dbReference type="NCBIfam" id="TIGR00468">
    <property type="entry name" value="pheS"/>
    <property type="match status" value="1"/>
</dbReference>
<comment type="subunit">
    <text evidence="3 13">Tetramer of two alpha and two beta subunits.</text>
</comment>
<evidence type="ECO:0000256" key="12">
    <source>
        <dbReference type="ARBA" id="ARBA00049255"/>
    </source>
</evidence>
<dbReference type="RefSeq" id="WP_045749719.1">
    <property type="nucleotide sequence ID" value="NZ_FUZK01000001.1"/>
</dbReference>
<evidence type="ECO:0000313" key="15">
    <source>
        <dbReference type="EMBL" id="CDR31285.1"/>
    </source>
</evidence>
<evidence type="ECO:0000256" key="1">
    <source>
        <dbReference type="ARBA" id="ARBA00004496"/>
    </source>
</evidence>
<evidence type="ECO:0000256" key="7">
    <source>
        <dbReference type="ARBA" id="ARBA00022741"/>
    </source>
</evidence>
<feature type="domain" description="Aminoacyl-transfer RNA synthetases class-II family profile" evidence="14">
    <location>
        <begin position="117"/>
        <end position="312"/>
    </location>
</feature>
<comment type="similarity">
    <text evidence="2 13">Belongs to the class-II aminoacyl-tRNA synthetase family. Phe-tRNA synthetase alpha subunit type 1 subfamily.</text>
</comment>
<dbReference type="AlphaFoldDB" id="A0A061ABN8"/>
<dbReference type="OrthoDB" id="9800719at2"/>
<dbReference type="PROSITE" id="PS50862">
    <property type="entry name" value="AA_TRNA_LIGASE_II"/>
    <property type="match status" value="1"/>
</dbReference>
<dbReference type="Proteomes" id="UP000032434">
    <property type="component" value="Chromosome 1"/>
</dbReference>
<comment type="catalytic activity">
    <reaction evidence="12 13">
        <text>tRNA(Phe) + L-phenylalanine + ATP = L-phenylalanyl-tRNA(Phe) + AMP + diphosphate + H(+)</text>
        <dbReference type="Rhea" id="RHEA:19413"/>
        <dbReference type="Rhea" id="RHEA-COMP:9668"/>
        <dbReference type="Rhea" id="RHEA-COMP:9699"/>
        <dbReference type="ChEBI" id="CHEBI:15378"/>
        <dbReference type="ChEBI" id="CHEBI:30616"/>
        <dbReference type="ChEBI" id="CHEBI:33019"/>
        <dbReference type="ChEBI" id="CHEBI:58095"/>
        <dbReference type="ChEBI" id="CHEBI:78442"/>
        <dbReference type="ChEBI" id="CHEBI:78531"/>
        <dbReference type="ChEBI" id="CHEBI:456215"/>
        <dbReference type="EC" id="6.1.1.20"/>
    </reaction>
</comment>
<keyword evidence="16" id="KW-1185">Reference proteome</keyword>
<accession>A0A061ABN8</accession>
<dbReference type="InParanoid" id="A0A061ABN8"/>
<dbReference type="HOGENOM" id="CLU_025086_0_1_14"/>
<dbReference type="EC" id="6.1.1.20" evidence="13"/>
<dbReference type="GO" id="GO:0000049">
    <property type="term" value="F:tRNA binding"/>
    <property type="evidence" value="ECO:0007669"/>
    <property type="project" value="InterPro"/>
</dbReference>
<dbReference type="GO" id="GO:0005524">
    <property type="term" value="F:ATP binding"/>
    <property type="evidence" value="ECO:0007669"/>
    <property type="project" value="UniProtKB-UniRule"/>
</dbReference>
<keyword evidence="10 13" id="KW-0648">Protein biosynthesis</keyword>
<dbReference type="CDD" id="cd00496">
    <property type="entry name" value="PheRS_alpha_core"/>
    <property type="match status" value="1"/>
</dbReference>
<evidence type="ECO:0000256" key="10">
    <source>
        <dbReference type="ARBA" id="ARBA00022917"/>
    </source>
</evidence>
<evidence type="ECO:0000259" key="14">
    <source>
        <dbReference type="PROSITE" id="PS50862"/>
    </source>
</evidence>
<dbReference type="GO" id="GO:0005737">
    <property type="term" value="C:cytoplasm"/>
    <property type="evidence" value="ECO:0007669"/>
    <property type="project" value="UniProtKB-SubCell"/>
</dbReference>
<dbReference type="SUPFAM" id="SSF55681">
    <property type="entry name" value="Class II aaRS and biotin synthetases"/>
    <property type="match status" value="1"/>
</dbReference>
<reference evidence="16" key="1">
    <citation type="submission" date="2014-05" db="EMBL/GenBank/DDBJ databases">
        <authorList>
            <person name="Kube M."/>
        </authorList>
    </citation>
    <scope>NUCLEOTIDE SEQUENCE [LARGE SCALE GENOMIC DNA]</scope>
</reference>
<dbReference type="KEGG" id="aoc:Aocu_12120"/>
<dbReference type="GO" id="GO:0006432">
    <property type="term" value="P:phenylalanyl-tRNA aminoacylation"/>
    <property type="evidence" value="ECO:0007669"/>
    <property type="project" value="UniProtKB-UniRule"/>
</dbReference>
<dbReference type="HAMAP" id="MF_00281">
    <property type="entry name" value="Phe_tRNA_synth_alpha1"/>
    <property type="match status" value="1"/>
</dbReference>
<evidence type="ECO:0000256" key="11">
    <source>
        <dbReference type="ARBA" id="ARBA00023146"/>
    </source>
</evidence>
<gene>
    <name evidence="13 15" type="primary">pheS</name>
    <name evidence="15" type="ORF">Aocu_12120</name>
</gene>
<dbReference type="InterPro" id="IPR010978">
    <property type="entry name" value="tRNA-bd_arm"/>
</dbReference>
<dbReference type="InterPro" id="IPR004529">
    <property type="entry name" value="Phe-tRNA-synth_IIc_asu"/>
</dbReference>
<dbReference type="Pfam" id="PF01409">
    <property type="entry name" value="tRNA-synt_2d"/>
    <property type="match status" value="1"/>
</dbReference>
<evidence type="ECO:0000256" key="6">
    <source>
        <dbReference type="ARBA" id="ARBA00022723"/>
    </source>
</evidence>
<keyword evidence="8 13" id="KW-0067">ATP-binding</keyword>